<keyword evidence="3" id="KW-1185">Reference proteome</keyword>
<name>A0A9D4RAD1_DREPO</name>
<sequence>MIARFDILTHEDTEPGERFRWYITCATMTESAKRSRTALPANTAVRSTPDCGSGTKLET</sequence>
<protein>
    <submittedName>
        <fullName evidence="2">Uncharacterized protein</fullName>
    </submittedName>
</protein>
<proteinExistence type="predicted"/>
<evidence type="ECO:0000313" key="3">
    <source>
        <dbReference type="Proteomes" id="UP000828390"/>
    </source>
</evidence>
<dbReference type="Proteomes" id="UP000828390">
    <property type="component" value="Unassembled WGS sequence"/>
</dbReference>
<comment type="caution">
    <text evidence="2">The sequence shown here is derived from an EMBL/GenBank/DDBJ whole genome shotgun (WGS) entry which is preliminary data.</text>
</comment>
<reference evidence="2" key="2">
    <citation type="submission" date="2020-11" db="EMBL/GenBank/DDBJ databases">
        <authorList>
            <person name="McCartney M.A."/>
            <person name="Auch B."/>
            <person name="Kono T."/>
            <person name="Mallez S."/>
            <person name="Becker A."/>
            <person name="Gohl D.M."/>
            <person name="Silverstein K.A.T."/>
            <person name="Koren S."/>
            <person name="Bechman K.B."/>
            <person name="Herman A."/>
            <person name="Abrahante J.E."/>
            <person name="Garbe J."/>
        </authorList>
    </citation>
    <scope>NUCLEOTIDE SEQUENCE</scope>
    <source>
        <strain evidence="2">Duluth1</strain>
        <tissue evidence="2">Whole animal</tissue>
    </source>
</reference>
<gene>
    <name evidence="2" type="ORF">DPMN_023034</name>
</gene>
<dbReference type="EMBL" id="JAIWYP010000002">
    <property type="protein sequence ID" value="KAH3860143.1"/>
    <property type="molecule type" value="Genomic_DNA"/>
</dbReference>
<reference evidence="2" key="1">
    <citation type="journal article" date="2019" name="bioRxiv">
        <title>The Genome of the Zebra Mussel, Dreissena polymorpha: A Resource for Invasive Species Research.</title>
        <authorList>
            <person name="McCartney M.A."/>
            <person name="Auch B."/>
            <person name="Kono T."/>
            <person name="Mallez S."/>
            <person name="Zhang Y."/>
            <person name="Obille A."/>
            <person name="Becker A."/>
            <person name="Abrahante J.E."/>
            <person name="Garbe J."/>
            <person name="Badalamenti J.P."/>
            <person name="Herman A."/>
            <person name="Mangelson H."/>
            <person name="Liachko I."/>
            <person name="Sullivan S."/>
            <person name="Sone E.D."/>
            <person name="Koren S."/>
            <person name="Silverstein K.A.T."/>
            <person name="Beckman K.B."/>
            <person name="Gohl D.M."/>
        </authorList>
    </citation>
    <scope>NUCLEOTIDE SEQUENCE</scope>
    <source>
        <strain evidence="2">Duluth1</strain>
        <tissue evidence="2">Whole animal</tissue>
    </source>
</reference>
<feature type="region of interest" description="Disordered" evidence="1">
    <location>
        <begin position="33"/>
        <end position="59"/>
    </location>
</feature>
<evidence type="ECO:0000256" key="1">
    <source>
        <dbReference type="SAM" id="MobiDB-lite"/>
    </source>
</evidence>
<dbReference type="AlphaFoldDB" id="A0A9D4RAD1"/>
<evidence type="ECO:0000313" key="2">
    <source>
        <dbReference type="EMBL" id="KAH3860143.1"/>
    </source>
</evidence>
<accession>A0A9D4RAD1</accession>
<organism evidence="2 3">
    <name type="scientific">Dreissena polymorpha</name>
    <name type="common">Zebra mussel</name>
    <name type="synonym">Mytilus polymorpha</name>
    <dbReference type="NCBI Taxonomy" id="45954"/>
    <lineage>
        <taxon>Eukaryota</taxon>
        <taxon>Metazoa</taxon>
        <taxon>Spiralia</taxon>
        <taxon>Lophotrochozoa</taxon>
        <taxon>Mollusca</taxon>
        <taxon>Bivalvia</taxon>
        <taxon>Autobranchia</taxon>
        <taxon>Heteroconchia</taxon>
        <taxon>Euheterodonta</taxon>
        <taxon>Imparidentia</taxon>
        <taxon>Neoheterodontei</taxon>
        <taxon>Myida</taxon>
        <taxon>Dreissenoidea</taxon>
        <taxon>Dreissenidae</taxon>
        <taxon>Dreissena</taxon>
    </lineage>
</organism>